<comment type="caution">
    <text evidence="2">The sequence shown here is derived from an EMBL/GenBank/DDBJ whole genome shotgun (WGS) entry which is preliminary data.</text>
</comment>
<dbReference type="Pfam" id="PF00561">
    <property type="entry name" value="Abhydrolase_1"/>
    <property type="match status" value="2"/>
</dbReference>
<accession>A0A2A4J624</accession>
<proteinExistence type="predicted"/>
<organism evidence="2">
    <name type="scientific">Heliothis virescens</name>
    <name type="common">Tobacco budworm moth</name>
    <dbReference type="NCBI Taxonomy" id="7102"/>
    <lineage>
        <taxon>Eukaryota</taxon>
        <taxon>Metazoa</taxon>
        <taxon>Ecdysozoa</taxon>
        <taxon>Arthropoda</taxon>
        <taxon>Hexapoda</taxon>
        <taxon>Insecta</taxon>
        <taxon>Pterygota</taxon>
        <taxon>Neoptera</taxon>
        <taxon>Endopterygota</taxon>
        <taxon>Lepidoptera</taxon>
        <taxon>Glossata</taxon>
        <taxon>Ditrysia</taxon>
        <taxon>Noctuoidea</taxon>
        <taxon>Noctuidae</taxon>
        <taxon>Heliothinae</taxon>
        <taxon>Heliothis</taxon>
    </lineage>
</organism>
<dbReference type="PANTHER" id="PTHR46331:SF2">
    <property type="entry name" value="VALACYCLOVIR HYDROLASE"/>
    <property type="match status" value="1"/>
</dbReference>
<evidence type="ECO:0000259" key="1">
    <source>
        <dbReference type="Pfam" id="PF00561"/>
    </source>
</evidence>
<dbReference type="PANTHER" id="PTHR46331">
    <property type="entry name" value="VALACYCLOVIR HYDROLASE"/>
    <property type="match status" value="1"/>
</dbReference>
<reference evidence="2" key="1">
    <citation type="submission" date="2017-09" db="EMBL/GenBank/DDBJ databases">
        <title>Contemporary evolution of a Lepidopteran species, Heliothis virescens, in response to modern agricultural practices.</title>
        <authorList>
            <person name="Fritz M.L."/>
            <person name="Deyonke A.M."/>
            <person name="Papanicolaou A."/>
            <person name="Micinski S."/>
            <person name="Westbrook J."/>
            <person name="Gould F."/>
        </authorList>
    </citation>
    <scope>NUCLEOTIDE SEQUENCE [LARGE SCALE GENOMIC DNA]</scope>
    <source>
        <strain evidence="2">HvINT-</strain>
        <tissue evidence="2">Whole body</tissue>
    </source>
</reference>
<dbReference type="InterPro" id="IPR029058">
    <property type="entry name" value="AB_hydrolase_fold"/>
</dbReference>
<feature type="domain" description="AB hydrolase-1" evidence="1">
    <location>
        <begin position="292"/>
        <end position="395"/>
    </location>
</feature>
<feature type="domain" description="AB hydrolase-1" evidence="1">
    <location>
        <begin position="55"/>
        <end position="159"/>
    </location>
</feature>
<dbReference type="PRINTS" id="PR00111">
    <property type="entry name" value="ABHYDROLASE"/>
</dbReference>
<dbReference type="AlphaFoldDB" id="A0A2A4J624"/>
<sequence length="491" mass="55480">MLILLRKITSPLSNLSKNACRALSSSSAPKEEKIKVKNCDINYVKVGNGAHHALFMPGALGTIWTEGKPQVEGFDREKFTLVTWDPPGYGKSRPPEKEFTTDFYEKDADMAYEFMKALKIPKYSLLGFSDGGITGLIHAAKYPDSVRKLVVWGTNSFILPIELEMYKKIRDINAWSTRMREPLIEIYGKELFARYWAAWVDGMEAIYNAKNGNICNELLKNIKCPTYILYGQKDPLVDSVHASHLHTNIDNSSKYACRALSSPSAPKEEKIKVKNCDINYVKVGNGAHHALFMPGALGTIWEGKPQVEGFDRENFTLVAWDPPGYGKSRPPEKEFTTDFYEKDADMAYEFMKALNIPKYSLLGFSDGGITGLIHAAKYPDSVRKLVVWGSSSFILPIELEMYKKIRDINSWSKRMKSGEPMIEIYGEELFARYLAAWVDGMEAIYNTKNGNICNDLLKNIKCPTYILYGQKDPLVDSVHASHLHTNIDNSR</sequence>
<dbReference type="GO" id="GO:0017171">
    <property type="term" value="F:serine hydrolase activity"/>
    <property type="evidence" value="ECO:0007669"/>
    <property type="project" value="TreeGrafter"/>
</dbReference>
<name>A0A2A4J624_HELVI</name>
<dbReference type="EMBL" id="NWSH01003141">
    <property type="protein sequence ID" value="PCG66873.1"/>
    <property type="molecule type" value="Genomic_DNA"/>
</dbReference>
<protein>
    <recommendedName>
        <fullName evidence="1">AB hydrolase-1 domain-containing protein</fullName>
    </recommendedName>
</protein>
<dbReference type="STRING" id="7102.A0A2A4J624"/>
<gene>
    <name evidence="2" type="ORF">B5V51_7132</name>
</gene>
<evidence type="ECO:0000313" key="2">
    <source>
        <dbReference type="EMBL" id="PCG66873.1"/>
    </source>
</evidence>
<dbReference type="Gene3D" id="3.40.50.1820">
    <property type="entry name" value="alpha/beta hydrolase"/>
    <property type="match status" value="2"/>
</dbReference>
<dbReference type="InterPro" id="IPR000073">
    <property type="entry name" value="AB_hydrolase_1"/>
</dbReference>
<dbReference type="SUPFAM" id="SSF53474">
    <property type="entry name" value="alpha/beta-Hydrolases"/>
    <property type="match status" value="2"/>
</dbReference>